<keyword evidence="7 13" id="KW-0618">Plastoquinone</keyword>
<keyword evidence="16" id="KW-0934">Plastid</keyword>
<comment type="similarity">
    <text evidence="13">Belongs to the complex I subunit 2 family.</text>
</comment>
<evidence type="ECO:0000256" key="4">
    <source>
        <dbReference type="ARBA" id="ARBA00022692"/>
    </source>
</evidence>
<dbReference type="HAMAP" id="MF_00445">
    <property type="entry name" value="NDH1_NuoN_1"/>
    <property type="match status" value="1"/>
</dbReference>
<dbReference type="Pfam" id="PF19530">
    <property type="entry name" value="Ndh2_N"/>
    <property type="match status" value="1"/>
</dbReference>
<evidence type="ECO:0000256" key="9">
    <source>
        <dbReference type="ARBA" id="ARBA00022989"/>
    </source>
</evidence>
<evidence type="ECO:0000313" key="16">
    <source>
        <dbReference type="EMBL" id="AWH11073.1"/>
    </source>
</evidence>
<evidence type="ECO:0000256" key="13">
    <source>
        <dbReference type="HAMAP-Rule" id="MF_00445"/>
    </source>
</evidence>
<evidence type="ECO:0000256" key="3">
    <source>
        <dbReference type="ARBA" id="ARBA00022528"/>
    </source>
</evidence>
<dbReference type="InterPro" id="IPR001750">
    <property type="entry name" value="ND/Mrp_TM"/>
</dbReference>
<reference evidence="16" key="1">
    <citation type="journal article" date="2018" name="Mol. Phylogenet. Evol.">
        <title>Resolving the systematic positions of enigmatic taxa: Manipulating the chloroplast genome data of Saxifragales.</title>
        <authorList>
            <person name="Dong W."/>
            <person name="Xu C."/>
            <person name="Wu P."/>
            <person name="Cheng T."/>
            <person name="Yu J."/>
            <person name="Zhou S."/>
            <person name="Hong D.Y."/>
        </authorList>
    </citation>
    <scope>NUCLEOTIDE SEQUENCE</scope>
</reference>
<keyword evidence="11 13" id="KW-0793">Thylakoid</keyword>
<dbReference type="NCBIfam" id="TIGR01770">
    <property type="entry name" value="NDH_I_N"/>
    <property type="match status" value="1"/>
</dbReference>
<keyword evidence="5 13" id="KW-0874">Quinone</keyword>
<evidence type="ECO:0000259" key="14">
    <source>
        <dbReference type="Pfam" id="PF00361"/>
    </source>
</evidence>
<dbReference type="Pfam" id="PF00361">
    <property type="entry name" value="Proton_antipo_M"/>
    <property type="match status" value="1"/>
</dbReference>
<dbReference type="PANTHER" id="PTHR22773">
    <property type="entry name" value="NADH DEHYDROGENASE"/>
    <property type="match status" value="1"/>
</dbReference>
<dbReference type="EMBL" id="MH191384">
    <property type="protein sequence ID" value="AWH11073.1"/>
    <property type="molecule type" value="Genomic_DNA"/>
</dbReference>
<evidence type="ECO:0000256" key="7">
    <source>
        <dbReference type="ARBA" id="ARBA00022957"/>
    </source>
</evidence>
<comment type="subunit">
    <text evidence="13">NDH is composed of at least 16 different subunits, 5 of which are encoded in the nucleus.</text>
</comment>
<proteinExistence type="inferred from homology"/>
<feature type="transmembrane region" description="Helical" evidence="13">
    <location>
        <begin position="297"/>
        <end position="317"/>
    </location>
</feature>
<keyword evidence="8 13" id="KW-1278">Translocase</keyword>
<comment type="function">
    <text evidence="13">NDH shuttles electrons from NAD(P)H:plastoquinone, via FMN and iron-sulfur (Fe-S) centers, to quinones in the photosynthetic chain and possibly in a chloroplast respiratory chain. The immediate electron acceptor for the enzyme in this species is believed to be plastoquinone. Couples the redox reaction to proton translocation, and thus conserves the redox energy in a proton gradient.</text>
</comment>
<dbReference type="GO" id="GO:0008137">
    <property type="term" value="F:NADH dehydrogenase (ubiquinone) activity"/>
    <property type="evidence" value="ECO:0007669"/>
    <property type="project" value="InterPro"/>
</dbReference>
<evidence type="ECO:0000256" key="2">
    <source>
        <dbReference type="ARBA" id="ARBA00022448"/>
    </source>
</evidence>
<comment type="catalytic activity">
    <reaction evidence="13">
        <text>a plastoquinone + NADPH + (n+1) H(+)(in) = a plastoquinol + NADP(+) + n H(+)(out)</text>
        <dbReference type="Rhea" id="RHEA:42612"/>
        <dbReference type="Rhea" id="RHEA-COMP:9561"/>
        <dbReference type="Rhea" id="RHEA-COMP:9562"/>
        <dbReference type="ChEBI" id="CHEBI:15378"/>
        <dbReference type="ChEBI" id="CHEBI:17757"/>
        <dbReference type="ChEBI" id="CHEBI:57783"/>
        <dbReference type="ChEBI" id="CHEBI:58349"/>
        <dbReference type="ChEBI" id="CHEBI:62192"/>
    </reaction>
</comment>
<evidence type="ECO:0000256" key="5">
    <source>
        <dbReference type="ARBA" id="ARBA00022719"/>
    </source>
</evidence>
<evidence type="ECO:0000256" key="11">
    <source>
        <dbReference type="ARBA" id="ARBA00023078"/>
    </source>
</evidence>
<dbReference type="NCBIfam" id="NF002701">
    <property type="entry name" value="PRK02504.1"/>
    <property type="match status" value="1"/>
</dbReference>
<dbReference type="GO" id="GO:0019684">
    <property type="term" value="P:photosynthesis, light reaction"/>
    <property type="evidence" value="ECO:0007669"/>
    <property type="project" value="UniProtKB-UniRule"/>
</dbReference>
<accession>A0A2S1P3R1</accession>
<comment type="catalytic activity">
    <reaction evidence="13">
        <text>a plastoquinone + NADH + (n+1) H(+)(in) = a plastoquinol + NAD(+) + n H(+)(out)</text>
        <dbReference type="Rhea" id="RHEA:42608"/>
        <dbReference type="Rhea" id="RHEA-COMP:9561"/>
        <dbReference type="Rhea" id="RHEA-COMP:9562"/>
        <dbReference type="ChEBI" id="CHEBI:15378"/>
        <dbReference type="ChEBI" id="CHEBI:17757"/>
        <dbReference type="ChEBI" id="CHEBI:57540"/>
        <dbReference type="ChEBI" id="CHEBI:57945"/>
        <dbReference type="ChEBI" id="CHEBI:62192"/>
    </reaction>
</comment>
<feature type="transmembrane region" description="Helical" evidence="13">
    <location>
        <begin position="22"/>
        <end position="46"/>
    </location>
</feature>
<dbReference type="GO" id="GO:0009535">
    <property type="term" value="C:chloroplast thylakoid membrane"/>
    <property type="evidence" value="ECO:0007669"/>
    <property type="project" value="UniProtKB-SubCell"/>
</dbReference>
<dbReference type="RefSeq" id="YP_009489803.1">
    <property type="nucleotide sequence ID" value="NC_037879.1"/>
</dbReference>
<keyword evidence="4 13" id="KW-0812">Transmembrane</keyword>
<dbReference type="InterPro" id="IPR045693">
    <property type="entry name" value="Ndh2_N"/>
</dbReference>
<feature type="transmembrane region" description="Helical" evidence="13">
    <location>
        <begin position="58"/>
        <end position="79"/>
    </location>
</feature>
<feature type="transmembrane region" description="Helical" evidence="13">
    <location>
        <begin position="481"/>
        <end position="506"/>
    </location>
</feature>
<dbReference type="GeneID" id="36947897"/>
<evidence type="ECO:0000259" key="15">
    <source>
        <dbReference type="Pfam" id="PF19530"/>
    </source>
</evidence>
<dbReference type="RefSeq" id="YP_009489789.1">
    <property type="nucleotide sequence ID" value="NC_037879.1"/>
</dbReference>
<feature type="transmembrane region" description="Helical" evidence="13">
    <location>
        <begin position="184"/>
        <end position="204"/>
    </location>
</feature>
<feature type="transmembrane region" description="Helical" evidence="13">
    <location>
        <begin position="349"/>
        <end position="373"/>
    </location>
</feature>
<comment type="subcellular location">
    <subcellularLocation>
        <location evidence="1">Membrane</location>
        <topology evidence="1">Multi-pass membrane protein</topology>
    </subcellularLocation>
    <subcellularLocation>
        <location evidence="13">Plastid</location>
        <location evidence="13">Chloroplast thylakoid membrane</location>
        <topology evidence="13">Multi-pass membrane protein</topology>
    </subcellularLocation>
</comment>
<feature type="domain" description="NADH:quinone oxidoreductase/Mrp antiporter transmembrane" evidence="14">
    <location>
        <begin position="148"/>
        <end position="443"/>
    </location>
</feature>
<keyword evidence="2 13" id="KW-0813">Transport</keyword>
<keyword evidence="9 13" id="KW-1133">Transmembrane helix</keyword>
<gene>
    <name evidence="13 16" type="primary">ndhB</name>
</gene>
<feature type="domain" description="NAD(P)H-quinone oxidoreductase subunit 2 N-terminal" evidence="15">
    <location>
        <begin position="18"/>
        <end position="117"/>
    </location>
</feature>
<name>A0A2S1P3R1_PAESU</name>
<dbReference type="GO" id="GO:0048038">
    <property type="term" value="F:quinone binding"/>
    <property type="evidence" value="ECO:0007669"/>
    <property type="project" value="UniProtKB-KW"/>
</dbReference>
<evidence type="ECO:0000256" key="10">
    <source>
        <dbReference type="ARBA" id="ARBA00023027"/>
    </source>
</evidence>
<feature type="transmembrane region" description="Helical" evidence="13">
    <location>
        <begin position="428"/>
        <end position="449"/>
    </location>
</feature>
<dbReference type="EMBL" id="MH191384">
    <property type="protein sequence ID" value="AWH11059.1"/>
    <property type="molecule type" value="Genomic_DNA"/>
</dbReference>
<keyword evidence="6 13" id="KW-0521">NADP</keyword>
<feature type="transmembrane region" description="Helical" evidence="13">
    <location>
        <begin position="394"/>
        <end position="416"/>
    </location>
</feature>
<dbReference type="EC" id="7.1.1.-" evidence="13"/>
<evidence type="ECO:0000256" key="12">
    <source>
        <dbReference type="ARBA" id="ARBA00023136"/>
    </source>
</evidence>
<dbReference type="AlphaFoldDB" id="A0A2S1P3R1"/>
<dbReference type="GeneID" id="36947871"/>
<evidence type="ECO:0000256" key="1">
    <source>
        <dbReference type="ARBA" id="ARBA00004141"/>
    </source>
</evidence>
<organism evidence="16">
    <name type="scientific">Paeonia suffruticosa</name>
    <name type="common">Tree peony</name>
    <name type="synonym">Paeonia moutan</name>
    <dbReference type="NCBI Taxonomy" id="45171"/>
    <lineage>
        <taxon>Eukaryota</taxon>
        <taxon>Viridiplantae</taxon>
        <taxon>Streptophyta</taxon>
        <taxon>Embryophyta</taxon>
        <taxon>Tracheophyta</taxon>
        <taxon>Spermatophyta</taxon>
        <taxon>Magnoliopsida</taxon>
        <taxon>eudicotyledons</taxon>
        <taxon>Gunneridae</taxon>
        <taxon>Pentapetalae</taxon>
        <taxon>Saxifragales</taxon>
        <taxon>Paeoniaceae</taxon>
        <taxon>Paeonia</taxon>
    </lineage>
</organism>
<dbReference type="GO" id="GO:0016655">
    <property type="term" value="F:oxidoreductase activity, acting on NAD(P)H, quinone or similar compound as acceptor"/>
    <property type="evidence" value="ECO:0007669"/>
    <property type="project" value="UniProtKB-UniRule"/>
</dbReference>
<sequence length="511" mass="56793">MIWHVQNENFILDSTRIFMKAFHLLLFDGSFIFPECILIFGLILLLMIDSTSDQKDILWLYFISSTSLVMSITALLFRWREEPMISFSGNFQTNNFNEIFQFLILLCSTLCIPLSVEYIECTEMAITEFLLFVLTATLGGMFLCGANNDLITIFVAPECFSLCSYLLSGYTKKDVRSNEATTKYLLMGGASSSILVYGFSWLYGSSGGEIELQEIVNGLINTQMYNSPGISIALIFITVGIGFKLSPAPSHQWTPDVYEGSPTPVVAFLSVTSKVAASALATRIFDIPFYFSSNEWHLLLEILAILSMILGNLVAITQTSMKRMLAYSSIGQIGYVIIGIIVGDSNGGYASMITYMLFYISMNLGTFACIVLFGLRTGTDNIRDYAGLYTKDPFLALSLALCLLSLGGLPPLAGFFGKLHLFWCGWQAGLYFLVSIGLLTSVVSIYYYLKIIKLLMTERNQEITPHVRNYRRSPLRSNNSIELSMIVCVIASTIPGISMNPIIAIAQDTLF</sequence>
<feature type="transmembrane region" description="Helical" evidence="13">
    <location>
        <begin position="99"/>
        <end position="119"/>
    </location>
</feature>
<protein>
    <recommendedName>
        <fullName evidence="13">NAD(P)H-quinone oxidoreductase subunit 2, chloroplastic</fullName>
        <ecNumber evidence="13">7.1.1.-</ecNumber>
    </recommendedName>
    <alternativeName>
        <fullName evidence="13">NAD(P)H dehydrogenase, subunit 2</fullName>
    </alternativeName>
    <alternativeName>
        <fullName evidence="13">NADH-plastoquinone oxidoreductase subunit 2</fullName>
    </alternativeName>
</protein>
<keyword evidence="12 13" id="KW-0472">Membrane</keyword>
<feature type="transmembrane region" description="Helical" evidence="13">
    <location>
        <begin position="224"/>
        <end position="245"/>
    </location>
</feature>
<evidence type="ECO:0000256" key="6">
    <source>
        <dbReference type="ARBA" id="ARBA00022857"/>
    </source>
</evidence>
<feature type="transmembrane region" description="Helical" evidence="13">
    <location>
        <begin position="126"/>
        <end position="144"/>
    </location>
</feature>
<evidence type="ECO:0000256" key="8">
    <source>
        <dbReference type="ARBA" id="ARBA00022967"/>
    </source>
</evidence>
<keyword evidence="3 16" id="KW-0150">Chloroplast</keyword>
<keyword evidence="10 13" id="KW-0520">NAD</keyword>
<feature type="transmembrane region" description="Helical" evidence="13">
    <location>
        <begin position="324"/>
        <end position="343"/>
    </location>
</feature>
<dbReference type="InterPro" id="IPR010096">
    <property type="entry name" value="NADH-Q_OxRdtase_suN/2"/>
</dbReference>
<dbReference type="GO" id="GO:0042773">
    <property type="term" value="P:ATP synthesis coupled electron transport"/>
    <property type="evidence" value="ECO:0007669"/>
    <property type="project" value="InterPro"/>
</dbReference>
<feature type="transmembrane region" description="Helical" evidence="13">
    <location>
        <begin position="150"/>
        <end position="172"/>
    </location>
</feature>
<dbReference type="PRINTS" id="PR01434">
    <property type="entry name" value="NADHDHGNASE5"/>
</dbReference>
<geneLocation type="chloroplast" evidence="16"/>